<protein>
    <submittedName>
        <fullName evidence="1">Uncharacterized protein</fullName>
    </submittedName>
</protein>
<reference evidence="2" key="1">
    <citation type="submission" date="2016-03" db="EMBL/GenBank/DDBJ databases">
        <authorList>
            <person name="Guldener U."/>
        </authorList>
    </citation>
    <scope>NUCLEOTIDE SEQUENCE [LARGE SCALE GENOMIC DNA]</scope>
</reference>
<gene>
    <name evidence="1" type="ORF">RSE6_11123</name>
</gene>
<evidence type="ECO:0000313" key="2">
    <source>
        <dbReference type="Proteomes" id="UP000177625"/>
    </source>
</evidence>
<keyword evidence="2" id="KW-1185">Reference proteome</keyword>
<sequence>MDLRLATGRCDTSSKIKHIQLATVQAYKVLPEATQRHYLLQTWYSKDHLPSAGNIMRLDLKMMTGYDGEIKNSLFLDVLSGYGVFQPPALAAAPCNTASPLGISSGKIKRGHEKMQGH</sequence>
<dbReference type="EMBL" id="FJVC01000414">
    <property type="protein sequence ID" value="CZT50183.1"/>
    <property type="molecule type" value="Genomic_DNA"/>
</dbReference>
<organism evidence="1 2">
    <name type="scientific">Rhynchosporium secalis</name>
    <name type="common">Barley scald fungus</name>
    <dbReference type="NCBI Taxonomy" id="38038"/>
    <lineage>
        <taxon>Eukaryota</taxon>
        <taxon>Fungi</taxon>
        <taxon>Dikarya</taxon>
        <taxon>Ascomycota</taxon>
        <taxon>Pezizomycotina</taxon>
        <taxon>Leotiomycetes</taxon>
        <taxon>Helotiales</taxon>
        <taxon>Ploettnerulaceae</taxon>
        <taxon>Rhynchosporium</taxon>
    </lineage>
</organism>
<dbReference type="AlphaFoldDB" id="A0A1E1MM62"/>
<accession>A0A1E1MM62</accession>
<proteinExistence type="predicted"/>
<evidence type="ECO:0000313" key="1">
    <source>
        <dbReference type="EMBL" id="CZT50183.1"/>
    </source>
</evidence>
<dbReference type="Proteomes" id="UP000177625">
    <property type="component" value="Unassembled WGS sequence"/>
</dbReference>
<name>A0A1E1MM62_RHYSE</name>